<dbReference type="SUPFAM" id="SSF102405">
    <property type="entry name" value="MCP/YpsA-like"/>
    <property type="match status" value="1"/>
</dbReference>
<sequence length="166" mass="18989">MNLVVFGGSRELDNSRVRLEINKLASRIDTNICVIYGGGHTGLIANIPKIHHERGGKVIKVNSHLFTCDENDYEFHERQRKLIEMGDMYLVLPGGIGTMSELFDVLTRNDVMMLGKSIIVFNYEGFFDCVWQQLIHMDNMNLLKGWKHLNLKLLDNIDDIVNAINI</sequence>
<proteinExistence type="predicted"/>
<name>A0A5J6VIM6_9VIRU</name>
<dbReference type="InterPro" id="IPR031100">
    <property type="entry name" value="LOG_fam"/>
</dbReference>
<dbReference type="GO" id="GO:0009691">
    <property type="term" value="P:cytokinin biosynthetic process"/>
    <property type="evidence" value="ECO:0007669"/>
    <property type="project" value="TreeGrafter"/>
</dbReference>
<dbReference type="GO" id="GO:0016799">
    <property type="term" value="F:hydrolase activity, hydrolyzing N-glycosyl compounds"/>
    <property type="evidence" value="ECO:0007669"/>
    <property type="project" value="TreeGrafter"/>
</dbReference>
<dbReference type="PANTHER" id="PTHR31223:SF70">
    <property type="entry name" value="LOG FAMILY PROTEIN YJL055W"/>
    <property type="match status" value="1"/>
</dbReference>
<accession>A0A5J6VIM6</accession>
<protein>
    <submittedName>
        <fullName evidence="1">Putative lysine decarboxylase</fullName>
    </submittedName>
</protein>
<dbReference type="EMBL" id="MN448266">
    <property type="protein sequence ID" value="QFG73639.1"/>
    <property type="molecule type" value="Genomic_DNA"/>
</dbReference>
<dbReference type="Gene3D" id="3.40.50.450">
    <property type="match status" value="1"/>
</dbReference>
<dbReference type="PANTHER" id="PTHR31223">
    <property type="entry name" value="LOG FAMILY PROTEIN YJL055W"/>
    <property type="match status" value="1"/>
</dbReference>
<dbReference type="Pfam" id="PF03641">
    <property type="entry name" value="Lysine_decarbox"/>
    <property type="match status" value="1"/>
</dbReference>
<organism evidence="1">
    <name type="scientific">Megaviridae environmental sample</name>
    <dbReference type="NCBI Taxonomy" id="1737588"/>
    <lineage>
        <taxon>Viruses</taxon>
        <taxon>Varidnaviria</taxon>
        <taxon>Bamfordvirae</taxon>
        <taxon>Nucleocytoviricota</taxon>
        <taxon>Megaviricetes</taxon>
        <taxon>Imitervirales</taxon>
        <taxon>Mimiviridae</taxon>
        <taxon>environmental samples</taxon>
    </lineage>
</organism>
<reference evidence="1" key="1">
    <citation type="journal article" date="2019" name="Philos. Trans. R. Soc. Lond., B, Biol. Sci.">
        <title>Targeted metagenomic recovery of four divergent viruses reveals shared and distinctive characteristics of giant viruses of marine eukaryotes.</title>
        <authorList>
            <person name="Needham D.M."/>
            <person name="Poirier C."/>
            <person name="Hehenberger E."/>
            <person name="Jimenez V."/>
            <person name="Swalwell J.E."/>
            <person name="Santoro A.E."/>
            <person name="Worden A.Z."/>
        </authorList>
    </citation>
    <scope>NUCLEOTIDE SEQUENCE</scope>
    <source>
        <strain evidence="1">OPacV-662</strain>
    </source>
</reference>
<evidence type="ECO:0000313" key="1">
    <source>
        <dbReference type="EMBL" id="QFG73639.1"/>
    </source>
</evidence>